<protein>
    <submittedName>
        <fullName evidence="2">HTH-type transcriptional repressor NsrR</fullName>
    </submittedName>
</protein>
<accession>A0A090MHZ7</accession>
<dbReference type="AlphaFoldDB" id="A0A090MHZ7"/>
<dbReference type="InterPro" id="IPR036388">
    <property type="entry name" value="WH-like_DNA-bd_sf"/>
</dbReference>
<reference evidence="2 3" key="1">
    <citation type="journal article" date="2014" name="Genome Announc.">
        <title>Genome Sequence of Afipia felis Strain 76713, Isolated in Hospital Water Using an Amoeba Co-Culture Procedure.</title>
        <authorList>
            <person name="Benamar S."/>
            <person name="La Scola B."/>
            <person name="Croce O."/>
        </authorList>
    </citation>
    <scope>NUCLEOTIDE SEQUENCE [LARGE SCALE GENOMIC DNA]</scope>
    <source>
        <strain evidence="2 3">76713</strain>
    </source>
</reference>
<dbReference type="GO" id="GO:0003700">
    <property type="term" value="F:DNA-binding transcription factor activity"/>
    <property type="evidence" value="ECO:0007669"/>
    <property type="project" value="TreeGrafter"/>
</dbReference>
<dbReference type="NCBIfam" id="TIGR00738">
    <property type="entry name" value="rrf2_super"/>
    <property type="match status" value="1"/>
</dbReference>
<evidence type="ECO:0000256" key="1">
    <source>
        <dbReference type="ARBA" id="ARBA00023125"/>
    </source>
</evidence>
<keyword evidence="3" id="KW-1185">Reference proteome</keyword>
<proteinExistence type="predicted"/>
<dbReference type="RefSeq" id="WP_009337193.1">
    <property type="nucleotide sequence ID" value="NZ_CCAZ020000001.1"/>
</dbReference>
<dbReference type="PROSITE" id="PS51197">
    <property type="entry name" value="HTH_RRF2_2"/>
    <property type="match status" value="1"/>
</dbReference>
<dbReference type="Pfam" id="PF02082">
    <property type="entry name" value="Rrf2"/>
    <property type="match status" value="1"/>
</dbReference>
<dbReference type="Gene3D" id="1.10.10.10">
    <property type="entry name" value="Winged helix-like DNA-binding domain superfamily/Winged helix DNA-binding domain"/>
    <property type="match status" value="1"/>
</dbReference>
<dbReference type="InterPro" id="IPR036390">
    <property type="entry name" value="WH_DNA-bd_sf"/>
</dbReference>
<dbReference type="PANTHER" id="PTHR33221">
    <property type="entry name" value="WINGED HELIX-TURN-HELIX TRANSCRIPTIONAL REGULATOR, RRF2 FAMILY"/>
    <property type="match status" value="1"/>
</dbReference>
<gene>
    <name evidence="2" type="primary">nsrR</name>
    <name evidence="2" type="ORF">BN961_00583</name>
</gene>
<dbReference type="OrthoDB" id="9802344at2"/>
<comment type="caution">
    <text evidence="2">The sequence shown here is derived from an EMBL/GenBank/DDBJ whole genome shotgun (WGS) entry which is preliminary data.</text>
</comment>
<dbReference type="EMBL" id="CCAZ020000001">
    <property type="protein sequence ID" value="CEG07200.1"/>
    <property type="molecule type" value="Genomic_DNA"/>
</dbReference>
<dbReference type="PANTHER" id="PTHR33221:SF4">
    <property type="entry name" value="HTH-TYPE TRANSCRIPTIONAL REPRESSOR NSRR"/>
    <property type="match status" value="1"/>
</dbReference>
<dbReference type="STRING" id="1035.BN961_00583"/>
<keyword evidence="1" id="KW-0238">DNA-binding</keyword>
<dbReference type="GO" id="GO:0005829">
    <property type="term" value="C:cytosol"/>
    <property type="evidence" value="ECO:0007669"/>
    <property type="project" value="TreeGrafter"/>
</dbReference>
<sequence>MRLTNFSDYALRILMYAAVVPDGRLITIEETAEAYGISRAHLMKVANQLTRAGYMKAVRGRSGGLTLAKRPDRIRLSDVLRATEPDFALVECMTADNRCMISPRCRLRGALNEALAAFLETLDGYTLADLILSPKDSARPLLAIGARRA</sequence>
<dbReference type="GO" id="GO:0003677">
    <property type="term" value="F:DNA binding"/>
    <property type="evidence" value="ECO:0007669"/>
    <property type="project" value="UniProtKB-KW"/>
</dbReference>
<dbReference type="Proteomes" id="UP000035762">
    <property type="component" value="Unassembled WGS sequence"/>
</dbReference>
<evidence type="ECO:0000313" key="2">
    <source>
        <dbReference type="EMBL" id="CEG07200.1"/>
    </source>
</evidence>
<organism evidence="2 3">
    <name type="scientific">Afipia felis</name>
    <name type="common">Cat scratch disease bacillus</name>
    <dbReference type="NCBI Taxonomy" id="1035"/>
    <lineage>
        <taxon>Bacteria</taxon>
        <taxon>Pseudomonadati</taxon>
        <taxon>Pseudomonadota</taxon>
        <taxon>Alphaproteobacteria</taxon>
        <taxon>Hyphomicrobiales</taxon>
        <taxon>Nitrobacteraceae</taxon>
        <taxon>Afipia</taxon>
    </lineage>
</organism>
<evidence type="ECO:0000313" key="3">
    <source>
        <dbReference type="Proteomes" id="UP000035762"/>
    </source>
</evidence>
<dbReference type="SUPFAM" id="SSF46785">
    <property type="entry name" value="Winged helix' DNA-binding domain"/>
    <property type="match status" value="1"/>
</dbReference>
<dbReference type="InterPro" id="IPR000944">
    <property type="entry name" value="Tscrpt_reg_Rrf2"/>
</dbReference>
<name>A0A090MHZ7_AFIFE</name>